<accession>A0A1H9KT12</accession>
<organism evidence="1 2">
    <name type="scientific">Lentzea xinjiangensis</name>
    <dbReference type="NCBI Taxonomy" id="402600"/>
    <lineage>
        <taxon>Bacteria</taxon>
        <taxon>Bacillati</taxon>
        <taxon>Actinomycetota</taxon>
        <taxon>Actinomycetes</taxon>
        <taxon>Pseudonocardiales</taxon>
        <taxon>Pseudonocardiaceae</taxon>
        <taxon>Lentzea</taxon>
    </lineage>
</organism>
<evidence type="ECO:0000313" key="2">
    <source>
        <dbReference type="Proteomes" id="UP000199352"/>
    </source>
</evidence>
<reference evidence="2" key="1">
    <citation type="submission" date="2016-10" db="EMBL/GenBank/DDBJ databases">
        <authorList>
            <person name="Varghese N."/>
            <person name="Submissions S."/>
        </authorList>
    </citation>
    <scope>NUCLEOTIDE SEQUENCE [LARGE SCALE GENOMIC DNA]</scope>
    <source>
        <strain evidence="2">CGMCC 4.3525</strain>
    </source>
</reference>
<name>A0A1H9KT12_9PSEU</name>
<dbReference type="Proteomes" id="UP000199352">
    <property type="component" value="Unassembled WGS sequence"/>
</dbReference>
<keyword evidence="2" id="KW-1185">Reference proteome</keyword>
<proteinExistence type="predicted"/>
<protein>
    <submittedName>
        <fullName evidence="1">Uncharacterized protein</fullName>
    </submittedName>
</protein>
<evidence type="ECO:0000313" key="1">
    <source>
        <dbReference type="EMBL" id="SER02179.1"/>
    </source>
</evidence>
<sequence length="185" mass="20396">MTASGNHSAPPAPKPETWVLRPHAVELAFQLGGAQHVVHDVREAADRLRQCVEVVPLVVGQVRGGCQQLCAQVRPCDRRAQPVARVGDEPPLPREGVRQRTHRAAAHAQADQRRHEQARHLPQARHQLQPVDHGQAPVDHRHVVGPGECEMQSALTVECDVHDISLTAQGSREQLRQLAVVLDEK</sequence>
<dbReference type="EMBL" id="FOFR01000007">
    <property type="protein sequence ID" value="SER02179.1"/>
    <property type="molecule type" value="Genomic_DNA"/>
</dbReference>
<gene>
    <name evidence="1" type="ORF">SAMN05216188_107103</name>
</gene>
<dbReference type="AlphaFoldDB" id="A0A1H9KT12"/>